<evidence type="ECO:0000313" key="6">
    <source>
        <dbReference type="Proteomes" id="UP000187412"/>
    </source>
</evidence>
<dbReference type="SMART" id="SM00849">
    <property type="entry name" value="Lactamase_B"/>
    <property type="match status" value="1"/>
</dbReference>
<organism evidence="5 6">
    <name type="scientific">Paenibacillus borealis</name>
    <dbReference type="NCBI Taxonomy" id="160799"/>
    <lineage>
        <taxon>Bacteria</taxon>
        <taxon>Bacillati</taxon>
        <taxon>Bacillota</taxon>
        <taxon>Bacilli</taxon>
        <taxon>Bacillales</taxon>
        <taxon>Paenibacillaceae</taxon>
        <taxon>Paenibacillus</taxon>
    </lineage>
</organism>
<evidence type="ECO:0000256" key="3">
    <source>
        <dbReference type="ARBA" id="ARBA00048505"/>
    </source>
</evidence>
<comment type="catalytic activity">
    <reaction evidence="3">
        <text>3',5'-cyclic UMP + H2O = UMP + H(+)</text>
        <dbReference type="Rhea" id="RHEA:70575"/>
        <dbReference type="ChEBI" id="CHEBI:15377"/>
        <dbReference type="ChEBI" id="CHEBI:15378"/>
        <dbReference type="ChEBI" id="CHEBI:57865"/>
        <dbReference type="ChEBI" id="CHEBI:184387"/>
    </reaction>
    <physiologicalReaction direction="left-to-right" evidence="3">
        <dbReference type="Rhea" id="RHEA:70576"/>
    </physiologicalReaction>
</comment>
<evidence type="ECO:0000313" key="5">
    <source>
        <dbReference type="EMBL" id="OMD45881.1"/>
    </source>
</evidence>
<dbReference type="Proteomes" id="UP000187412">
    <property type="component" value="Unassembled WGS sequence"/>
</dbReference>
<dbReference type="Pfam" id="PF23023">
    <property type="entry name" value="Anti-Pycsar_Apyc1"/>
    <property type="match status" value="1"/>
</dbReference>
<dbReference type="InterPro" id="IPR001279">
    <property type="entry name" value="Metallo-B-lactamas"/>
</dbReference>
<evidence type="ECO:0000259" key="4">
    <source>
        <dbReference type="SMART" id="SM00849"/>
    </source>
</evidence>
<keyword evidence="6" id="KW-1185">Reference proteome</keyword>
<dbReference type="PANTHER" id="PTHR42663:SF6">
    <property type="entry name" value="HYDROLASE C777.06C-RELATED"/>
    <property type="match status" value="1"/>
</dbReference>
<protein>
    <submittedName>
        <fullName evidence="5">MBL fold metallo-hydrolase</fullName>
    </submittedName>
</protein>
<gene>
    <name evidence="5" type="ORF">BSK56_18095</name>
</gene>
<dbReference type="PANTHER" id="PTHR42663">
    <property type="entry name" value="HYDROLASE C777.06C-RELATED-RELATED"/>
    <property type="match status" value="1"/>
</dbReference>
<evidence type="ECO:0000256" key="2">
    <source>
        <dbReference type="ARBA" id="ARBA00034301"/>
    </source>
</evidence>
<comment type="function">
    <text evidence="2">Counteracts the endogenous Pycsar antiviral defense system. Phosphodiesterase that enables metal-dependent hydrolysis of host cyclic nucleotide Pycsar defense signals such as cCMP and cUMP.</text>
</comment>
<dbReference type="EMBL" id="MPTB01000023">
    <property type="protein sequence ID" value="OMD45881.1"/>
    <property type="molecule type" value="Genomic_DNA"/>
</dbReference>
<accession>A0ABX3H621</accession>
<sequence length="245" mass="27890">MTIQLQMIGTGDAFSNNYYNNNGLLLDGNFSLLIDCGATAPLAMHQLGRSFREVNATLITHIHNDHVGGLEELALELMQDNNRKMQLLLSATLVKPLWDHICKSAHSKEGRADSLEEMFNITALRPGESYTLSPEITLQLILTPHIRGRDSYSLLLNDDIFYSADMTFQPELLIKLVRKHGVRKIFHDCELSGSGQVHTTLRELMSLPDDVRKLIYLMHYSDRKPEFEGMTGDMEFLVQHEIYEL</sequence>
<name>A0ABX3H621_PAEBO</name>
<dbReference type="InterPro" id="IPR036866">
    <property type="entry name" value="RibonucZ/Hydroxyglut_hydro"/>
</dbReference>
<comment type="catalytic activity">
    <reaction evidence="1">
        <text>3',5'-cyclic CMP + H2O = CMP + H(+)</text>
        <dbReference type="Rhea" id="RHEA:72675"/>
        <dbReference type="ChEBI" id="CHEBI:15377"/>
        <dbReference type="ChEBI" id="CHEBI:15378"/>
        <dbReference type="ChEBI" id="CHEBI:58003"/>
        <dbReference type="ChEBI" id="CHEBI:60377"/>
    </reaction>
    <physiologicalReaction direction="left-to-right" evidence="1">
        <dbReference type="Rhea" id="RHEA:72676"/>
    </physiologicalReaction>
</comment>
<evidence type="ECO:0000256" key="1">
    <source>
        <dbReference type="ARBA" id="ARBA00034221"/>
    </source>
</evidence>
<comment type="caution">
    <text evidence="5">The sequence shown here is derived from an EMBL/GenBank/DDBJ whole genome shotgun (WGS) entry which is preliminary data.</text>
</comment>
<dbReference type="SUPFAM" id="SSF56281">
    <property type="entry name" value="Metallo-hydrolase/oxidoreductase"/>
    <property type="match status" value="1"/>
</dbReference>
<dbReference type="RefSeq" id="WP_076112075.1">
    <property type="nucleotide sequence ID" value="NZ_MPTB01000023.1"/>
</dbReference>
<proteinExistence type="predicted"/>
<feature type="domain" description="Metallo-beta-lactamase" evidence="4">
    <location>
        <begin position="20"/>
        <end position="219"/>
    </location>
</feature>
<reference evidence="5 6" key="1">
    <citation type="submission" date="2016-10" db="EMBL/GenBank/DDBJ databases">
        <title>Paenibacillus species isolates.</title>
        <authorList>
            <person name="Beno S.M."/>
        </authorList>
    </citation>
    <scope>NUCLEOTIDE SEQUENCE [LARGE SCALE GENOMIC DNA]</scope>
    <source>
        <strain evidence="5 6">FSL H7-0744</strain>
    </source>
</reference>
<dbReference type="Gene3D" id="3.60.15.10">
    <property type="entry name" value="Ribonuclease Z/Hydroxyacylglutathione hydrolase-like"/>
    <property type="match status" value="1"/>
</dbReference>